<dbReference type="Proteomes" id="UP000642070">
    <property type="component" value="Unassembled WGS sequence"/>
</dbReference>
<dbReference type="EMBL" id="BMPI01000002">
    <property type="protein sequence ID" value="GGM05110.1"/>
    <property type="molecule type" value="Genomic_DNA"/>
</dbReference>
<dbReference type="InterPro" id="IPR001764">
    <property type="entry name" value="Glyco_hydro_3_N"/>
</dbReference>
<protein>
    <submittedName>
        <fullName evidence="5">Beta-glucosidase</fullName>
    </submittedName>
</protein>
<dbReference type="InterPro" id="IPR002772">
    <property type="entry name" value="Glyco_hydro_3_C"/>
</dbReference>
<evidence type="ECO:0000256" key="3">
    <source>
        <dbReference type="ARBA" id="ARBA00022801"/>
    </source>
</evidence>
<dbReference type="Gene3D" id="2.60.120.380">
    <property type="match status" value="1"/>
</dbReference>
<dbReference type="PRINTS" id="PR00133">
    <property type="entry name" value="GLHYDRLASE3"/>
</dbReference>
<dbReference type="InterPro" id="IPR036962">
    <property type="entry name" value="Glyco_hydro_3_N_sf"/>
</dbReference>
<dbReference type="PANTHER" id="PTHR42721">
    <property type="entry name" value="SUGAR HYDROLASE-RELATED"/>
    <property type="match status" value="1"/>
</dbReference>
<dbReference type="Gene3D" id="3.20.20.300">
    <property type="entry name" value="Glycoside hydrolase, family 3, N-terminal domain"/>
    <property type="match status" value="1"/>
</dbReference>
<sequence>MDLLRELTTAEKLALLHQAQPAVPRLGLAAFHTGCEALHGVAWLGPATVFPQAVGLGATWDRGLLREVGAAAGTEVRALHHDDGRASLNVWAPVVNPLRDPRWGRNEEGYSEDPFATAQLAIAYCTGLRGDDPSVWRTTPVLKHFLAYNVETLRDKADIAVPERVLHEYELPAFLGPLRAGVVAGVMPGYNLVNGVPNHVHPLLRVLRSAAPDVVICSDAYAPSNLLAQFPTAAEGHAAALLAGVDSYTDNGPDGGPTVAAFTEALDRGLVTLADVDAAVGRILAMRAWTGEFSRDADPYAGTPREVVAGAEHGRLAARAARAGIVLLKNAGGALPLSSPGSLPGTVAVVGHLGDRVLRDWYSGSLPYAVTVADGLRDRLGADRVTAVDGLDRVRIPLFGDTVLARQDWGTSVQCPVPVHTFRAPSGYLTADDAGVLSLDAPTPDGWEVRELWELHPVDGGVALRSNALGRFVTAALTATGSLDDAAAFAVEPVSSGIEAAVAAASAADRVVVVLGNDPHINGRETVDRDGLALPAEQEALLRAVCAANPATVLVLVSSYPYAVDWAQDHVPAILWTSHAGQELGSAVADVLLGTVNPGGRLPQTWYRGDTVLPAPTDYDVIGSGWTYQYFRGEPLYPFGHGLSYTTFAYGPLTVDGPTARVTVTNTGERDGDEVVQLYVTPHAWPVPSPSRRLAAFERVPLAAGESREVVLDVAAEALAHWSGDGLVTPPGSYTFTAGPSAVTVSR</sequence>
<dbReference type="Gene3D" id="2.60.40.10">
    <property type="entry name" value="Immunoglobulins"/>
    <property type="match status" value="1"/>
</dbReference>
<evidence type="ECO:0000313" key="5">
    <source>
        <dbReference type="EMBL" id="GGM05110.1"/>
    </source>
</evidence>
<dbReference type="Gene3D" id="3.40.50.1700">
    <property type="entry name" value="Glycoside hydrolase family 3 C-terminal domain"/>
    <property type="match status" value="1"/>
</dbReference>
<evidence type="ECO:0000256" key="1">
    <source>
        <dbReference type="ARBA" id="ARBA00005336"/>
    </source>
</evidence>
<dbReference type="GO" id="GO:0009044">
    <property type="term" value="F:xylan 1,4-beta-xylosidase activity"/>
    <property type="evidence" value="ECO:0007669"/>
    <property type="project" value="InterPro"/>
</dbReference>
<name>A0A917T0Y6_9ACTN</name>
<dbReference type="Pfam" id="PF01915">
    <property type="entry name" value="Glyco_hydro_3_C"/>
    <property type="match status" value="1"/>
</dbReference>
<dbReference type="SUPFAM" id="SSF51445">
    <property type="entry name" value="(Trans)glycosidases"/>
    <property type="match status" value="1"/>
</dbReference>
<reference evidence="5" key="2">
    <citation type="submission" date="2020-09" db="EMBL/GenBank/DDBJ databases">
        <authorList>
            <person name="Sun Q."/>
            <person name="Ohkuma M."/>
        </authorList>
    </citation>
    <scope>NUCLEOTIDE SEQUENCE</scope>
    <source>
        <strain evidence="5">JCM 19831</strain>
    </source>
</reference>
<comment type="caution">
    <text evidence="5">The sequence shown here is derived from an EMBL/GenBank/DDBJ whole genome shotgun (WGS) entry which is preliminary data.</text>
</comment>
<dbReference type="GO" id="GO:0031222">
    <property type="term" value="P:arabinan catabolic process"/>
    <property type="evidence" value="ECO:0007669"/>
    <property type="project" value="TreeGrafter"/>
</dbReference>
<dbReference type="InterPro" id="IPR017853">
    <property type="entry name" value="GH"/>
</dbReference>
<dbReference type="GO" id="GO:0045493">
    <property type="term" value="P:xylan catabolic process"/>
    <property type="evidence" value="ECO:0007669"/>
    <property type="project" value="InterPro"/>
</dbReference>
<comment type="similarity">
    <text evidence="1">Belongs to the glycosyl hydrolase 3 family.</text>
</comment>
<accession>A0A917T0Y6</accession>
<evidence type="ECO:0000313" key="6">
    <source>
        <dbReference type="Proteomes" id="UP000642070"/>
    </source>
</evidence>
<dbReference type="PANTHER" id="PTHR42721:SF3">
    <property type="entry name" value="BETA-D-XYLOSIDASE 5-RELATED"/>
    <property type="match status" value="1"/>
</dbReference>
<dbReference type="InterPro" id="IPR026891">
    <property type="entry name" value="Fn3-like"/>
</dbReference>
<gene>
    <name evidence="5" type="ORF">GCM10007977_002850</name>
</gene>
<proteinExistence type="inferred from homology"/>
<organism evidence="5 6">
    <name type="scientific">Dactylosporangium sucinum</name>
    <dbReference type="NCBI Taxonomy" id="1424081"/>
    <lineage>
        <taxon>Bacteria</taxon>
        <taxon>Bacillati</taxon>
        <taxon>Actinomycetota</taxon>
        <taxon>Actinomycetes</taxon>
        <taxon>Micromonosporales</taxon>
        <taxon>Micromonosporaceae</taxon>
        <taxon>Dactylosporangium</taxon>
    </lineage>
</organism>
<dbReference type="SMART" id="SM01217">
    <property type="entry name" value="Fn3_like"/>
    <property type="match status" value="1"/>
</dbReference>
<dbReference type="Pfam" id="PF00933">
    <property type="entry name" value="Glyco_hydro_3"/>
    <property type="match status" value="1"/>
</dbReference>
<dbReference type="InterPro" id="IPR044993">
    <property type="entry name" value="BXL"/>
</dbReference>
<dbReference type="RefSeq" id="WP_190247822.1">
    <property type="nucleotide sequence ID" value="NZ_BMPI01000002.1"/>
</dbReference>
<keyword evidence="3" id="KW-0378">Hydrolase</keyword>
<evidence type="ECO:0000256" key="2">
    <source>
        <dbReference type="ARBA" id="ARBA00022729"/>
    </source>
</evidence>
<dbReference type="SUPFAM" id="SSF52279">
    <property type="entry name" value="Beta-D-glucan exohydrolase, C-terminal domain"/>
    <property type="match status" value="1"/>
</dbReference>
<dbReference type="InterPro" id="IPR013783">
    <property type="entry name" value="Ig-like_fold"/>
</dbReference>
<feature type="domain" description="Fibronectin type III-like" evidence="4">
    <location>
        <begin position="674"/>
        <end position="742"/>
    </location>
</feature>
<keyword evidence="6" id="KW-1185">Reference proteome</keyword>
<dbReference type="GO" id="GO:0046556">
    <property type="term" value="F:alpha-L-arabinofuranosidase activity"/>
    <property type="evidence" value="ECO:0007669"/>
    <property type="project" value="TreeGrafter"/>
</dbReference>
<reference evidence="5" key="1">
    <citation type="journal article" date="2014" name="Int. J. Syst. Evol. Microbiol.">
        <title>Complete genome sequence of Corynebacterium casei LMG S-19264T (=DSM 44701T), isolated from a smear-ripened cheese.</title>
        <authorList>
            <consortium name="US DOE Joint Genome Institute (JGI-PGF)"/>
            <person name="Walter F."/>
            <person name="Albersmeier A."/>
            <person name="Kalinowski J."/>
            <person name="Ruckert C."/>
        </authorList>
    </citation>
    <scope>NUCLEOTIDE SEQUENCE</scope>
    <source>
        <strain evidence="5">JCM 19831</strain>
    </source>
</reference>
<evidence type="ECO:0000259" key="4">
    <source>
        <dbReference type="SMART" id="SM01217"/>
    </source>
</evidence>
<dbReference type="InterPro" id="IPR036881">
    <property type="entry name" value="Glyco_hydro_3_C_sf"/>
</dbReference>
<dbReference type="AlphaFoldDB" id="A0A917T0Y6"/>
<keyword evidence="2" id="KW-0732">Signal</keyword>
<dbReference type="Pfam" id="PF14310">
    <property type="entry name" value="Fn3-like"/>
    <property type="match status" value="1"/>
</dbReference>